<gene>
    <name evidence="1" type="ORF">S01H4_11404</name>
</gene>
<name>X0YG95_9ZZZZ</name>
<feature type="non-terminal residue" evidence="1">
    <location>
        <position position="1"/>
    </location>
</feature>
<dbReference type="AlphaFoldDB" id="X0YG95"/>
<comment type="caution">
    <text evidence="1">The sequence shown here is derived from an EMBL/GenBank/DDBJ whole genome shotgun (WGS) entry which is preliminary data.</text>
</comment>
<proteinExistence type="predicted"/>
<organism evidence="1">
    <name type="scientific">marine sediment metagenome</name>
    <dbReference type="NCBI Taxonomy" id="412755"/>
    <lineage>
        <taxon>unclassified sequences</taxon>
        <taxon>metagenomes</taxon>
        <taxon>ecological metagenomes</taxon>
    </lineage>
</organism>
<reference evidence="1" key="1">
    <citation type="journal article" date="2014" name="Front. Microbiol.">
        <title>High frequency of phylogenetically diverse reductive dehalogenase-homologous genes in deep subseafloor sedimentary metagenomes.</title>
        <authorList>
            <person name="Kawai M."/>
            <person name="Futagami T."/>
            <person name="Toyoda A."/>
            <person name="Takaki Y."/>
            <person name="Nishi S."/>
            <person name="Hori S."/>
            <person name="Arai W."/>
            <person name="Tsubouchi T."/>
            <person name="Morono Y."/>
            <person name="Uchiyama I."/>
            <person name="Ito T."/>
            <person name="Fujiyama A."/>
            <person name="Inagaki F."/>
            <person name="Takami H."/>
        </authorList>
    </citation>
    <scope>NUCLEOTIDE SEQUENCE</scope>
    <source>
        <strain evidence="1">Expedition CK06-06</strain>
    </source>
</reference>
<evidence type="ECO:0000313" key="1">
    <source>
        <dbReference type="EMBL" id="GAG54915.1"/>
    </source>
</evidence>
<dbReference type="EMBL" id="BART01004597">
    <property type="protein sequence ID" value="GAG54915.1"/>
    <property type="molecule type" value="Genomic_DNA"/>
</dbReference>
<protein>
    <submittedName>
        <fullName evidence="1">Uncharacterized protein</fullName>
    </submittedName>
</protein>
<feature type="non-terminal residue" evidence="1">
    <location>
        <position position="287"/>
    </location>
</feature>
<accession>X0YG95</accession>
<sequence length="287" mass="33273">YVLLYRETLKEINNIAKDEEDSIIILREIGKKAATESCERHTAVFKWMPGSPRKVIEYFELLWVVVFGKELEEGELTYEELPKEGSKYNDYLVTIKNCPLCAGYGLDAEDTFNFQKISNKDTEGLACGLTGMLESVANFILKIKRSDYRINIVEQKCLAKGEEHLQFMCKIYDSLEWKELSSVRIQDKIRSGVKFEESIEEDVVQETKLDIIDKLQEVLSLDKIEELLDEPLEGVKSKVAEIIEDKLHMEPEHFFDYFKNYEDDLLRIIGYLAVHLLNEYGGLIENC</sequence>